<gene>
    <name evidence="2" type="ORF">LZ538_06315</name>
</gene>
<sequence>MAYDRYDTRNDPRGDRSRWREERDEGRTWGGRDQANEDRGFFERAGDEIASWFGDDEAERRRRDDRIRDEHEQGWGRRNRENERGRFSASDRDEGRGRFWSDRSWGSGDYDRDSDTRSRGGFSQSGRGWRDVDEDRPRQREMWGSSDRDEGRFGGRRSGGYRPVTGDYGRSGEYPHSEQFFAASGVPRGGFGRHGNDRFEREPSRTPYKGQDQYGRDDYQRTSFAGSQGRESRDFDPHYSSWRNRHMSELDRDYDDYRRENQSRFEDDFGNWRQRRQAKRGLLGTIREHMEVVGSDDEHVGTVDRIAGDRVILAKSDPESGGAHHSLSCSNVDRVEDNRVILDCKADEARRQWRDEHRSRALFEREDQGEMGPRILDRSFEGTYRD</sequence>
<evidence type="ECO:0000256" key="1">
    <source>
        <dbReference type="SAM" id="MobiDB-lite"/>
    </source>
</evidence>
<feature type="compositionally biased region" description="Basic and acidic residues" evidence="1">
    <location>
        <begin position="128"/>
        <end position="153"/>
    </location>
</feature>
<reference evidence="2" key="1">
    <citation type="submission" date="2022-05" db="EMBL/GenBank/DDBJ databases">
        <authorList>
            <person name="Jo J.-H."/>
            <person name="Im W.-T."/>
        </authorList>
    </citation>
    <scope>NUCLEOTIDE SEQUENCE</scope>
    <source>
        <strain evidence="2">SE220</strain>
    </source>
</reference>
<accession>A0ABT0S1D0</accession>
<dbReference type="EMBL" id="JAMGBE010000002">
    <property type="protein sequence ID" value="MCL6729670.1"/>
    <property type="molecule type" value="Genomic_DNA"/>
</dbReference>
<dbReference type="Pfam" id="PF09939">
    <property type="entry name" value="DUF2171"/>
    <property type="match status" value="1"/>
</dbReference>
<feature type="compositionally biased region" description="Basic and acidic residues" evidence="1">
    <location>
        <begin position="109"/>
        <end position="118"/>
    </location>
</feature>
<dbReference type="InterPro" id="IPR047800">
    <property type="entry name" value="SWFGD_dom"/>
</dbReference>
<keyword evidence="3" id="KW-1185">Reference proteome</keyword>
<comment type="caution">
    <text evidence="2">The sequence shown here is derived from an EMBL/GenBank/DDBJ whole genome shotgun (WGS) entry which is preliminary data.</text>
</comment>
<feature type="compositionally biased region" description="Basic and acidic residues" evidence="1">
    <location>
        <begin position="1"/>
        <end position="27"/>
    </location>
</feature>
<name>A0ABT0S1D0_9SPHN</name>
<feature type="compositionally biased region" description="Basic and acidic residues" evidence="1">
    <location>
        <begin position="58"/>
        <end position="101"/>
    </location>
</feature>
<feature type="region of interest" description="Disordered" evidence="1">
    <location>
        <begin position="1"/>
        <end position="241"/>
    </location>
</feature>
<proteinExistence type="predicted"/>
<dbReference type="Proteomes" id="UP001165342">
    <property type="component" value="Unassembled WGS sequence"/>
</dbReference>
<protein>
    <submittedName>
        <fullName evidence="2">DUF2171 domain-containing protein</fullName>
    </submittedName>
</protein>
<dbReference type="InterPro" id="IPR018684">
    <property type="entry name" value="DUF2171"/>
</dbReference>
<organism evidence="2 3">
    <name type="scientific">Sphingomonas hankyongi</name>
    <dbReference type="NCBI Taxonomy" id="2908209"/>
    <lineage>
        <taxon>Bacteria</taxon>
        <taxon>Pseudomonadati</taxon>
        <taxon>Pseudomonadota</taxon>
        <taxon>Alphaproteobacteria</taxon>
        <taxon>Sphingomonadales</taxon>
        <taxon>Sphingomonadaceae</taxon>
        <taxon>Sphingomonas</taxon>
    </lineage>
</organism>
<feature type="compositionally biased region" description="Basic and acidic residues" evidence="1">
    <location>
        <begin position="194"/>
        <end position="204"/>
    </location>
</feature>
<feature type="compositionally biased region" description="Basic and acidic residues" evidence="1">
    <location>
        <begin position="34"/>
        <end position="47"/>
    </location>
</feature>
<dbReference type="NCBIfam" id="NF033157">
    <property type="entry name" value="SWFGD_domain"/>
    <property type="match status" value="1"/>
</dbReference>
<dbReference type="RefSeq" id="WP_249831155.1">
    <property type="nucleotide sequence ID" value="NZ_JAMGBE010000002.1"/>
</dbReference>
<evidence type="ECO:0000313" key="3">
    <source>
        <dbReference type="Proteomes" id="UP001165342"/>
    </source>
</evidence>
<evidence type="ECO:0000313" key="2">
    <source>
        <dbReference type="EMBL" id="MCL6729670.1"/>
    </source>
</evidence>